<evidence type="ECO:0000256" key="1">
    <source>
        <dbReference type="SAM" id="MobiDB-lite"/>
    </source>
</evidence>
<accession>A0ABU6R8L7</accession>
<keyword evidence="3" id="KW-1185">Reference proteome</keyword>
<evidence type="ECO:0000313" key="3">
    <source>
        <dbReference type="Proteomes" id="UP001341840"/>
    </source>
</evidence>
<feature type="compositionally biased region" description="Basic and acidic residues" evidence="1">
    <location>
        <begin position="8"/>
        <end position="20"/>
    </location>
</feature>
<gene>
    <name evidence="2" type="ORF">PIB30_019623</name>
</gene>
<name>A0ABU6R8L7_9FABA</name>
<evidence type="ECO:0000313" key="2">
    <source>
        <dbReference type="EMBL" id="MED6120300.1"/>
    </source>
</evidence>
<dbReference type="Proteomes" id="UP001341840">
    <property type="component" value="Unassembled WGS sequence"/>
</dbReference>
<organism evidence="2 3">
    <name type="scientific">Stylosanthes scabra</name>
    <dbReference type="NCBI Taxonomy" id="79078"/>
    <lineage>
        <taxon>Eukaryota</taxon>
        <taxon>Viridiplantae</taxon>
        <taxon>Streptophyta</taxon>
        <taxon>Embryophyta</taxon>
        <taxon>Tracheophyta</taxon>
        <taxon>Spermatophyta</taxon>
        <taxon>Magnoliopsida</taxon>
        <taxon>eudicotyledons</taxon>
        <taxon>Gunneridae</taxon>
        <taxon>Pentapetalae</taxon>
        <taxon>rosids</taxon>
        <taxon>fabids</taxon>
        <taxon>Fabales</taxon>
        <taxon>Fabaceae</taxon>
        <taxon>Papilionoideae</taxon>
        <taxon>50 kb inversion clade</taxon>
        <taxon>dalbergioids sensu lato</taxon>
        <taxon>Dalbergieae</taxon>
        <taxon>Pterocarpus clade</taxon>
        <taxon>Stylosanthes</taxon>
    </lineage>
</organism>
<feature type="region of interest" description="Disordered" evidence="1">
    <location>
        <begin position="1"/>
        <end position="27"/>
    </location>
</feature>
<sequence length="226" mass="25197">MGRKAKDKGKDRIRDRRVRDPATTAPGKHLELPTIAEENVSIVDNQILGFLQDLKQLIGRHLQIVAEVKSSGDSAGARIQSNIFEKKSDHKTDVIDVDCLPTRTLRDIISDVAAVIGVRKSGVVQKSGNNAGIVEHVGDNTSGTGPRPCKFVIFSTEDMNILYSIKQRYAGSPIAFWLHNRTEMFSEETPTNYSEYYDIFRVLELNRICSVAGPEYGCSHVHWLKA</sequence>
<reference evidence="2 3" key="1">
    <citation type="journal article" date="2023" name="Plants (Basel)">
        <title>Bridging the Gap: Combining Genomics and Transcriptomics Approaches to Understand Stylosanthes scabra, an Orphan Legume from the Brazilian Caatinga.</title>
        <authorList>
            <person name="Ferreira-Neto J.R.C."/>
            <person name="da Silva M.D."/>
            <person name="Binneck E."/>
            <person name="de Melo N.F."/>
            <person name="da Silva R.H."/>
            <person name="de Melo A.L.T.M."/>
            <person name="Pandolfi V."/>
            <person name="Bustamante F.O."/>
            <person name="Brasileiro-Vidal A.C."/>
            <person name="Benko-Iseppon A.M."/>
        </authorList>
    </citation>
    <scope>NUCLEOTIDE SEQUENCE [LARGE SCALE GENOMIC DNA]</scope>
    <source>
        <tissue evidence="2">Leaves</tissue>
    </source>
</reference>
<dbReference type="EMBL" id="JASCZI010030269">
    <property type="protein sequence ID" value="MED6120300.1"/>
    <property type="molecule type" value="Genomic_DNA"/>
</dbReference>
<proteinExistence type="predicted"/>
<comment type="caution">
    <text evidence="2">The sequence shown here is derived from an EMBL/GenBank/DDBJ whole genome shotgun (WGS) entry which is preliminary data.</text>
</comment>
<protein>
    <submittedName>
        <fullName evidence="2">Uncharacterized protein</fullName>
    </submittedName>
</protein>